<evidence type="ECO:0000259" key="3">
    <source>
        <dbReference type="SMART" id="SM00382"/>
    </source>
</evidence>
<dbReference type="PANTHER" id="PTHR20953">
    <property type="entry name" value="KINASE-RELATED"/>
    <property type="match status" value="1"/>
</dbReference>
<evidence type="ECO:0000313" key="4">
    <source>
        <dbReference type="EMBL" id="SEF81914.1"/>
    </source>
</evidence>
<dbReference type="InterPro" id="IPR027417">
    <property type="entry name" value="P-loop_NTPase"/>
</dbReference>
<reference evidence="5" key="1">
    <citation type="submission" date="2016-10" db="EMBL/GenBank/DDBJ databases">
        <authorList>
            <person name="Varghese N."/>
            <person name="Submissions S."/>
        </authorList>
    </citation>
    <scope>NUCLEOTIDE SEQUENCE [LARGE SCALE GENOMIC DNA]</scope>
    <source>
        <strain evidence="5">DSM 5463</strain>
    </source>
</reference>
<dbReference type="Gene3D" id="3.40.50.300">
    <property type="entry name" value="P-loop containing nucleotide triphosphate hydrolases"/>
    <property type="match status" value="1"/>
</dbReference>
<evidence type="ECO:0000313" key="5">
    <source>
        <dbReference type="Proteomes" id="UP000242850"/>
    </source>
</evidence>
<dbReference type="RefSeq" id="WP_103896064.1">
    <property type="nucleotide sequence ID" value="NZ_FNUK01000012.1"/>
</dbReference>
<organism evidence="4 5">
    <name type="scientific">Caloramator fervidus</name>
    <dbReference type="NCBI Taxonomy" id="29344"/>
    <lineage>
        <taxon>Bacteria</taxon>
        <taxon>Bacillati</taxon>
        <taxon>Bacillota</taxon>
        <taxon>Clostridia</taxon>
        <taxon>Eubacteriales</taxon>
        <taxon>Clostridiaceae</taxon>
        <taxon>Caloramator</taxon>
    </lineage>
</organism>
<dbReference type="AlphaFoldDB" id="A0A1H5V3W3"/>
<evidence type="ECO:0000256" key="1">
    <source>
        <dbReference type="ARBA" id="ARBA00022741"/>
    </source>
</evidence>
<dbReference type="InterPro" id="IPR014217">
    <property type="entry name" value="Spore_III_AA"/>
</dbReference>
<keyword evidence="5" id="KW-1185">Reference proteome</keyword>
<dbReference type="NCBIfam" id="TIGR02858">
    <property type="entry name" value="spore_III_AA"/>
    <property type="match status" value="1"/>
</dbReference>
<protein>
    <submittedName>
        <fullName evidence="4">Stage III sporulation protein AA</fullName>
    </submittedName>
</protein>
<dbReference type="SMART" id="SM00382">
    <property type="entry name" value="AAA"/>
    <property type="match status" value="1"/>
</dbReference>
<gene>
    <name evidence="4" type="ORF">SAMN05660865_01097</name>
</gene>
<dbReference type="Pfam" id="PF19568">
    <property type="entry name" value="Spore_III_AA"/>
    <property type="match status" value="1"/>
</dbReference>
<keyword evidence="2" id="KW-0067">ATP-binding</keyword>
<dbReference type="InterPro" id="IPR045735">
    <property type="entry name" value="Spore_III_AA_AAA+_ATPase"/>
</dbReference>
<dbReference type="EMBL" id="FNUK01000012">
    <property type="protein sequence ID" value="SEF81914.1"/>
    <property type="molecule type" value="Genomic_DNA"/>
</dbReference>
<evidence type="ECO:0000256" key="2">
    <source>
        <dbReference type="ARBA" id="ARBA00022840"/>
    </source>
</evidence>
<accession>A0A1H5V3W3</accession>
<proteinExistence type="predicted"/>
<keyword evidence="1" id="KW-0547">Nucleotide-binding</keyword>
<sequence>MGFTKEIINVFPERISTVLSNIPDKECNKIQEIRLRAKKPLMVVKNSEDYFLDDKGQITKSLKDAFIVEVFDIDKTIKRMSNYSLYSVDDEIRNGFITLVGGHRVGIVGRVVLDNNSIKTIRNISGINLRIAREIKGCSKEILKLAYKEGLKHTLIVSPPGCGKTTILRDIIRNISNGNDELNIKGYKVGVVDERGEIAACYYGVPQLDVGIRTDVIDSCPKVIGINLLLRSMGPEVIAVDEIGSLEDAKAIQDALKSGVKIIATAHGKDLDEVKNRIGIKEMLENKFFEVVIVLSKRQGPGTIDKIIYL</sequence>
<dbReference type="InterPro" id="IPR003593">
    <property type="entry name" value="AAA+_ATPase"/>
</dbReference>
<dbReference type="OrthoDB" id="9768243at2"/>
<name>A0A1H5V3W3_9CLOT</name>
<dbReference type="PANTHER" id="PTHR20953:SF3">
    <property type="entry name" value="P-LOOP CONTAINING NUCLEOSIDE TRIPHOSPHATE HYDROLASES SUPERFAMILY PROTEIN"/>
    <property type="match status" value="1"/>
</dbReference>
<feature type="domain" description="AAA+ ATPase" evidence="3">
    <location>
        <begin position="150"/>
        <end position="298"/>
    </location>
</feature>
<dbReference type="Proteomes" id="UP000242850">
    <property type="component" value="Unassembled WGS sequence"/>
</dbReference>
<dbReference type="GO" id="GO:0005524">
    <property type="term" value="F:ATP binding"/>
    <property type="evidence" value="ECO:0007669"/>
    <property type="project" value="UniProtKB-KW"/>
</dbReference>
<dbReference type="SUPFAM" id="SSF52540">
    <property type="entry name" value="P-loop containing nucleoside triphosphate hydrolases"/>
    <property type="match status" value="1"/>
</dbReference>